<proteinExistence type="predicted"/>
<dbReference type="EMBL" id="JABDTM020026568">
    <property type="protein sequence ID" value="KAH0811768.1"/>
    <property type="molecule type" value="Genomic_DNA"/>
</dbReference>
<sequence>MHLRFIHRLFGNYKIVVADSQIRAPPNMYRGAPLARTIIKLDCLSICKNEGVTTAAEVFFRLGDNSMLASNQTEIAVSDGARAGGLSRAYPGRSHHLITASNLACRRVGGDRCLKTPITNYIRNATSSRQGPLESQIKKTGAASSFFPVGGAQQTDGIIQAPSLEENLLRMLLNFATCPNPALIPVACILTFAAQIPHPFRIDPS</sequence>
<gene>
    <name evidence="1" type="ORF">GEV33_011023</name>
</gene>
<name>A0A8J6HC51_TENMO</name>
<organism evidence="1 2">
    <name type="scientific">Tenebrio molitor</name>
    <name type="common">Yellow mealworm beetle</name>
    <dbReference type="NCBI Taxonomy" id="7067"/>
    <lineage>
        <taxon>Eukaryota</taxon>
        <taxon>Metazoa</taxon>
        <taxon>Ecdysozoa</taxon>
        <taxon>Arthropoda</taxon>
        <taxon>Hexapoda</taxon>
        <taxon>Insecta</taxon>
        <taxon>Pterygota</taxon>
        <taxon>Neoptera</taxon>
        <taxon>Endopterygota</taxon>
        <taxon>Coleoptera</taxon>
        <taxon>Polyphaga</taxon>
        <taxon>Cucujiformia</taxon>
        <taxon>Tenebrionidae</taxon>
        <taxon>Tenebrio</taxon>
    </lineage>
</organism>
<evidence type="ECO:0000313" key="1">
    <source>
        <dbReference type="EMBL" id="KAH0811768.1"/>
    </source>
</evidence>
<keyword evidence="2" id="KW-1185">Reference proteome</keyword>
<comment type="caution">
    <text evidence="1">The sequence shown here is derived from an EMBL/GenBank/DDBJ whole genome shotgun (WGS) entry which is preliminary data.</text>
</comment>
<dbReference type="Proteomes" id="UP000719412">
    <property type="component" value="Unassembled WGS sequence"/>
</dbReference>
<reference evidence="1" key="2">
    <citation type="submission" date="2021-08" db="EMBL/GenBank/DDBJ databases">
        <authorList>
            <person name="Eriksson T."/>
        </authorList>
    </citation>
    <scope>NUCLEOTIDE SEQUENCE</scope>
    <source>
        <strain evidence="1">Stoneville</strain>
        <tissue evidence="1">Whole head</tissue>
    </source>
</reference>
<accession>A0A8J6HC51</accession>
<reference evidence="1" key="1">
    <citation type="journal article" date="2020" name="J Insects Food Feed">
        <title>The yellow mealworm (Tenebrio molitor) genome: a resource for the emerging insects as food and feed industry.</title>
        <authorList>
            <person name="Eriksson T."/>
            <person name="Andere A."/>
            <person name="Kelstrup H."/>
            <person name="Emery V."/>
            <person name="Picard C."/>
        </authorList>
    </citation>
    <scope>NUCLEOTIDE SEQUENCE</scope>
    <source>
        <strain evidence="1">Stoneville</strain>
        <tissue evidence="1">Whole head</tissue>
    </source>
</reference>
<dbReference type="AlphaFoldDB" id="A0A8J6HC51"/>
<evidence type="ECO:0000313" key="2">
    <source>
        <dbReference type="Proteomes" id="UP000719412"/>
    </source>
</evidence>
<protein>
    <submittedName>
        <fullName evidence="1">Uncharacterized protein</fullName>
    </submittedName>
</protein>